<feature type="region of interest" description="Disordered" evidence="1">
    <location>
        <begin position="396"/>
        <end position="460"/>
    </location>
</feature>
<feature type="non-terminal residue" evidence="2">
    <location>
        <position position="1344"/>
    </location>
</feature>
<sequence length="1344" mass="147792">MTETTSSPSAIPVAYEANVALLHSDARRILDQYSIPCSLQAKLAVAGYVTVDDLSCRWNTPELARSNGEADLEFSPTHQGWDQRSVGHTCMRLFQAVRQAQAVQTAAADAPSSSGQREGVVLQAGKRASLEENYKKVTGSRPPLQEQGSDVFLSAQFKLCEKGEIGFFHTKQMVSAMPDPLEMAAPVKGLKPVNGFFYQEDQEERKSPYSKEQLFDLEKSDMDSFYKFLLGDEIAKRFPAPELKVLMYAERAAWRKIAFHMREGLSLKTSLYKVMANSLFWTREVYEKVESGPKGKGKGKAKAAWLAKNGKQEWYPNYEAVKEDLKGKGKGKAKAEAAAAARARSRTPTPGPAAAGGGKWPAEWADANAKGQQFCKNFHLRTCAIKCGRSHNCPVYKKDGATGPDTHRSKASDGAGPAKVQKVDYALKPRLPSLADNSKVPPPTERKAAKRKPAESSDAHFHRPLQTQLWYSAGKEVPTSLESAIHAVAPELSNSVVAIDICRGKGNDLLAGESYSSLCTAGKDGKLNHCGGGPMCRTWTIRLWIPKENGGVPLRGRSESTLWGLPTLTDSQRTKCDDDSMLMLRLLYLCSLARLGNPNCSSFLEHPADPAVHSKVPGAEFCSSCWVTKAVIAWGKELCLKLLTFDQCRLGQIVPKTTGSLTDLCLDWDMSFCNHADKHIESRVQSSEGLSRYPWGMMMDIANAIAAKQKSTSLLDSIFNVPKDPSGTCNTPKVASALLASSSSPHGATGPEMRKDEIIPCTSDRPKVAVAHAASSSSPQGATGPDGGKNEIIQNGFKRRPIRDGGGKPSPGRRAPPKRSFTALATVGTAIMKACPSAASDIMASLARQDRDMPFDPDMLATIRQLMCTGPLGAIEEADKLRTIFDGTAPGMNNHIRKNTKEKTTCPGLADALYGLRWLQTYGQVPWWIPTEHIPIAAGATGPETAWEKEEWVLLKADVTKAHRRVKISKKGWKYQIAIVKGKYWVNKAGTYGIASAQLYWGRLAALMMRLLYYMFPGLDVDDFAFLIRRRWANKLAWALLATMAALGCPLFWKKTIMGLVNTWLGFQIQTKLPAAAMGHLKHRVMVALLRDISDGKCFSYDEIAEGLGRLQCATNAFPLVKPFLQPFWAWKTAVATASFPSRLLRIIAKVILLLINSVITSTSHFCPTSSTHGATDAGADDTTATIGGWFSDLQNPRQVDVSWFFLQLTEGNAPWAFDKSSPQRRIAALEMFGTLLLFRHLAQEDKIGGRSVYIPLLTDNQGNALSILNHRTKKWPCSPILMELVQQAHVFHTPIAIRHVKRDFNMWADALTNSDFWGFCPAKEIILDISDDSWLLLPKLMLL</sequence>
<evidence type="ECO:0000313" key="2">
    <source>
        <dbReference type="EMBL" id="CAE8662993.1"/>
    </source>
</evidence>
<comment type="caution">
    <text evidence="2">The sequence shown here is derived from an EMBL/GenBank/DDBJ whole genome shotgun (WGS) entry which is preliminary data.</text>
</comment>
<feature type="compositionally biased region" description="Basic and acidic residues" evidence="1">
    <location>
        <begin position="396"/>
        <end position="411"/>
    </location>
</feature>
<feature type="compositionally biased region" description="Low complexity" evidence="1">
    <location>
        <begin position="768"/>
        <end position="778"/>
    </location>
</feature>
<evidence type="ECO:0000256" key="1">
    <source>
        <dbReference type="SAM" id="MobiDB-lite"/>
    </source>
</evidence>
<dbReference type="Proteomes" id="UP000626109">
    <property type="component" value="Unassembled WGS sequence"/>
</dbReference>
<dbReference type="InterPro" id="IPR052055">
    <property type="entry name" value="Hepadnavirus_pol/RT"/>
</dbReference>
<reference evidence="2" key="1">
    <citation type="submission" date="2021-02" db="EMBL/GenBank/DDBJ databases">
        <authorList>
            <person name="Dougan E. K."/>
            <person name="Rhodes N."/>
            <person name="Thang M."/>
            <person name="Chan C."/>
        </authorList>
    </citation>
    <scope>NUCLEOTIDE SEQUENCE</scope>
</reference>
<name>A0A813J395_POLGL</name>
<organism evidence="2 3">
    <name type="scientific">Polarella glacialis</name>
    <name type="common">Dinoflagellate</name>
    <dbReference type="NCBI Taxonomy" id="89957"/>
    <lineage>
        <taxon>Eukaryota</taxon>
        <taxon>Sar</taxon>
        <taxon>Alveolata</taxon>
        <taxon>Dinophyceae</taxon>
        <taxon>Suessiales</taxon>
        <taxon>Suessiaceae</taxon>
        <taxon>Polarella</taxon>
    </lineage>
</organism>
<dbReference type="PANTHER" id="PTHR33050:SF7">
    <property type="entry name" value="RIBONUCLEASE H"/>
    <property type="match status" value="1"/>
</dbReference>
<dbReference type="PANTHER" id="PTHR33050">
    <property type="entry name" value="REVERSE TRANSCRIPTASE DOMAIN-CONTAINING PROTEIN"/>
    <property type="match status" value="1"/>
</dbReference>
<dbReference type="EMBL" id="CAJNNW010018498">
    <property type="protein sequence ID" value="CAE8662993.1"/>
    <property type="molecule type" value="Genomic_DNA"/>
</dbReference>
<gene>
    <name evidence="2" type="ORF">PGLA2088_LOCUS15117</name>
</gene>
<feature type="region of interest" description="Disordered" evidence="1">
    <location>
        <begin position="766"/>
        <end position="819"/>
    </location>
</feature>
<feature type="compositionally biased region" description="Basic and acidic residues" evidence="1">
    <location>
        <begin position="444"/>
        <end position="460"/>
    </location>
</feature>
<protein>
    <submittedName>
        <fullName evidence="2">Uncharacterized protein</fullName>
    </submittedName>
</protein>
<feature type="region of interest" description="Disordered" evidence="1">
    <location>
        <begin position="332"/>
        <end position="359"/>
    </location>
</feature>
<feature type="compositionally biased region" description="Low complexity" evidence="1">
    <location>
        <begin position="336"/>
        <end position="348"/>
    </location>
</feature>
<accession>A0A813J395</accession>
<proteinExistence type="predicted"/>
<evidence type="ECO:0000313" key="3">
    <source>
        <dbReference type="Proteomes" id="UP000626109"/>
    </source>
</evidence>